<accession>A0A2P2J188</accession>
<dbReference type="EMBL" id="GGEC01006746">
    <property type="protein sequence ID" value="MBW87229.1"/>
    <property type="molecule type" value="Transcribed_RNA"/>
</dbReference>
<sequence>MTLLLHAVSSSPNNHIYTHPAFYQLPSCSVPWSQLNKNKSPTAHQTPKDRTKIRISINQLSNSTNKNQFNQTRIPIQKRNSIISVQFYSVRED</sequence>
<evidence type="ECO:0000313" key="1">
    <source>
        <dbReference type="EMBL" id="MBW87229.1"/>
    </source>
</evidence>
<name>A0A2P2J188_RHIMU</name>
<proteinExistence type="predicted"/>
<protein>
    <submittedName>
        <fullName evidence="1">Transcriptional corepressor LEUNIG_HOMOLOG isoform X2</fullName>
    </submittedName>
</protein>
<organism evidence="1">
    <name type="scientific">Rhizophora mucronata</name>
    <name type="common">Asiatic mangrove</name>
    <dbReference type="NCBI Taxonomy" id="61149"/>
    <lineage>
        <taxon>Eukaryota</taxon>
        <taxon>Viridiplantae</taxon>
        <taxon>Streptophyta</taxon>
        <taxon>Embryophyta</taxon>
        <taxon>Tracheophyta</taxon>
        <taxon>Spermatophyta</taxon>
        <taxon>Magnoliopsida</taxon>
        <taxon>eudicotyledons</taxon>
        <taxon>Gunneridae</taxon>
        <taxon>Pentapetalae</taxon>
        <taxon>rosids</taxon>
        <taxon>fabids</taxon>
        <taxon>Malpighiales</taxon>
        <taxon>Rhizophoraceae</taxon>
        <taxon>Rhizophora</taxon>
    </lineage>
</organism>
<dbReference type="AlphaFoldDB" id="A0A2P2J188"/>
<reference evidence="1" key="1">
    <citation type="submission" date="2018-02" db="EMBL/GenBank/DDBJ databases">
        <title>Rhizophora mucronata_Transcriptome.</title>
        <authorList>
            <person name="Meera S.P."/>
            <person name="Sreeshan A."/>
            <person name="Augustine A."/>
        </authorList>
    </citation>
    <scope>NUCLEOTIDE SEQUENCE</scope>
    <source>
        <tissue evidence="1">Leaf</tissue>
    </source>
</reference>